<dbReference type="PANTHER" id="PTHR10127:SF780">
    <property type="entry name" value="METALLOENDOPEPTIDASE"/>
    <property type="match status" value="1"/>
</dbReference>
<comment type="subunit">
    <text evidence="1">Monomer.</text>
</comment>
<keyword evidence="3 8" id="KW-0479">Metal-binding</keyword>
<dbReference type="STRING" id="299467.A0A443QBE2"/>
<comment type="cofactor">
    <cofactor evidence="8 9">
        <name>Zn(2+)</name>
        <dbReference type="ChEBI" id="CHEBI:29105"/>
    </cofactor>
    <text evidence="8 9">Binds 1 zinc ion per subunit.</text>
</comment>
<evidence type="ECO:0000256" key="6">
    <source>
        <dbReference type="ARBA" id="ARBA00023049"/>
    </source>
</evidence>
<proteinExistence type="predicted"/>
<evidence type="ECO:0000256" key="2">
    <source>
        <dbReference type="ARBA" id="ARBA00022670"/>
    </source>
</evidence>
<dbReference type="PROSITE" id="PS51864">
    <property type="entry name" value="ASTACIN"/>
    <property type="match status" value="1"/>
</dbReference>
<dbReference type="InterPro" id="IPR024079">
    <property type="entry name" value="MetalloPept_cat_dom_sf"/>
</dbReference>
<dbReference type="InterPro" id="IPR006026">
    <property type="entry name" value="Peptidase_Metallo"/>
</dbReference>
<protein>
    <recommendedName>
        <fullName evidence="9">Metalloendopeptidase</fullName>
        <ecNumber evidence="9">3.4.24.-</ecNumber>
    </recommendedName>
</protein>
<evidence type="ECO:0000256" key="5">
    <source>
        <dbReference type="ARBA" id="ARBA00022833"/>
    </source>
</evidence>
<keyword evidence="6 8" id="KW-0482">Metalloprotease</keyword>
<evidence type="ECO:0000256" key="3">
    <source>
        <dbReference type="ARBA" id="ARBA00022723"/>
    </source>
</evidence>
<feature type="binding site" evidence="8">
    <location>
        <position position="48"/>
    </location>
    <ligand>
        <name>Zn(2+)</name>
        <dbReference type="ChEBI" id="CHEBI:29105"/>
        <note>catalytic</note>
    </ligand>
</feature>
<comment type="caution">
    <text evidence="11">The sequence shown here is derived from an EMBL/GenBank/DDBJ whole genome shotgun (WGS) entry which is preliminary data.</text>
</comment>
<dbReference type="OrthoDB" id="6511430at2759"/>
<name>A0A443QBE2_9ACAR</name>
<dbReference type="GO" id="GO:0008270">
    <property type="term" value="F:zinc ion binding"/>
    <property type="evidence" value="ECO:0007669"/>
    <property type="project" value="UniProtKB-UniRule"/>
</dbReference>
<evidence type="ECO:0000256" key="9">
    <source>
        <dbReference type="RuleBase" id="RU361183"/>
    </source>
</evidence>
<feature type="binding site" evidence="8">
    <location>
        <position position="44"/>
    </location>
    <ligand>
        <name>Zn(2+)</name>
        <dbReference type="ChEBI" id="CHEBI:29105"/>
        <note>catalytic</note>
    </ligand>
</feature>
<dbReference type="Proteomes" id="UP000288716">
    <property type="component" value="Unassembled WGS sequence"/>
</dbReference>
<accession>A0A443QBE2</accession>
<feature type="binding site" evidence="8">
    <location>
        <position position="54"/>
    </location>
    <ligand>
        <name>Zn(2+)</name>
        <dbReference type="ChEBI" id="CHEBI:29105"/>
        <note>catalytic</note>
    </ligand>
</feature>
<dbReference type="SUPFAM" id="SSF55486">
    <property type="entry name" value="Metalloproteases ('zincins'), catalytic domain"/>
    <property type="match status" value="1"/>
</dbReference>
<dbReference type="SMART" id="SM00235">
    <property type="entry name" value="ZnMc"/>
    <property type="match status" value="1"/>
</dbReference>
<dbReference type="InterPro" id="IPR001506">
    <property type="entry name" value="Peptidase_M12A"/>
</dbReference>
<dbReference type="PANTHER" id="PTHR10127">
    <property type="entry name" value="DISCOIDIN, CUB, EGF, LAMININ , AND ZINC METALLOPROTEASE DOMAIN CONTAINING"/>
    <property type="match status" value="1"/>
</dbReference>
<feature type="domain" description="Peptidase M12A" evidence="10">
    <location>
        <begin position="1"/>
        <end position="93"/>
    </location>
</feature>
<comment type="caution">
    <text evidence="8">Lacks conserved residue(s) required for the propagation of feature annotation.</text>
</comment>
<dbReference type="VEuPathDB" id="VectorBase:LDEU014487"/>
<evidence type="ECO:0000256" key="8">
    <source>
        <dbReference type="PROSITE-ProRule" id="PRU01211"/>
    </source>
</evidence>
<evidence type="ECO:0000256" key="7">
    <source>
        <dbReference type="ARBA" id="ARBA00025529"/>
    </source>
</evidence>
<dbReference type="GO" id="GO:0006508">
    <property type="term" value="P:proteolysis"/>
    <property type="evidence" value="ECO:0007669"/>
    <property type="project" value="UniProtKB-KW"/>
</dbReference>
<dbReference type="PRINTS" id="PR00480">
    <property type="entry name" value="ASTACIN"/>
</dbReference>
<keyword evidence="2 8" id="KW-0645">Protease</keyword>
<sequence>RTYEQHYVNFILGEGCYSYVGKIDQGPQSISLGDGCHYFGIIVHEIMHAIGFFHAHSRTDRDEYLNIYWENIQEAFRSQFRKLNPYEGNLHSF</sequence>
<evidence type="ECO:0000313" key="11">
    <source>
        <dbReference type="EMBL" id="RWS00288.1"/>
    </source>
</evidence>
<comment type="function">
    <text evidence="7">Zinc metalloprotease. Provoques deadhesion of endothelial cells from cell cultures, and also degradation of fibronectin, fibrinogen and gelatin in vitro. Its role in the venom is not fully understood but it might act as a spreading factor that facilitates diffusion of other venom toxins. Alternatively, it might be involved in the proteolytic processing of other venom toxins or it might play a role in extra-oral digestion of prey.</text>
</comment>
<evidence type="ECO:0000256" key="1">
    <source>
        <dbReference type="ARBA" id="ARBA00011245"/>
    </source>
</evidence>
<feature type="active site" evidence="8">
    <location>
        <position position="45"/>
    </location>
</feature>
<organism evidence="11 12">
    <name type="scientific">Leptotrombidium deliense</name>
    <dbReference type="NCBI Taxonomy" id="299467"/>
    <lineage>
        <taxon>Eukaryota</taxon>
        <taxon>Metazoa</taxon>
        <taxon>Ecdysozoa</taxon>
        <taxon>Arthropoda</taxon>
        <taxon>Chelicerata</taxon>
        <taxon>Arachnida</taxon>
        <taxon>Acari</taxon>
        <taxon>Acariformes</taxon>
        <taxon>Trombidiformes</taxon>
        <taxon>Prostigmata</taxon>
        <taxon>Anystina</taxon>
        <taxon>Parasitengona</taxon>
        <taxon>Trombiculoidea</taxon>
        <taxon>Trombiculidae</taxon>
        <taxon>Leptotrombidium</taxon>
    </lineage>
</organism>
<keyword evidence="12" id="KW-1185">Reference proteome</keyword>
<keyword evidence="5 8" id="KW-0862">Zinc</keyword>
<reference evidence="11 12" key="1">
    <citation type="journal article" date="2018" name="Gigascience">
        <title>Genomes of trombidid mites reveal novel predicted allergens and laterally-transferred genes associated with secondary metabolism.</title>
        <authorList>
            <person name="Dong X."/>
            <person name="Chaisiri K."/>
            <person name="Xia D."/>
            <person name="Armstrong S.D."/>
            <person name="Fang Y."/>
            <person name="Donnelly M.J."/>
            <person name="Kadowaki T."/>
            <person name="McGarry J.W."/>
            <person name="Darby A.C."/>
            <person name="Makepeace B.L."/>
        </authorList>
    </citation>
    <scope>NUCLEOTIDE SEQUENCE [LARGE SCALE GENOMIC DNA]</scope>
    <source>
        <strain evidence="11">UoL-UT</strain>
    </source>
</reference>
<evidence type="ECO:0000259" key="10">
    <source>
        <dbReference type="PROSITE" id="PS51864"/>
    </source>
</evidence>
<dbReference type="EC" id="3.4.24.-" evidence="9"/>
<dbReference type="Gene3D" id="3.40.390.10">
    <property type="entry name" value="Collagenase (Catalytic Domain)"/>
    <property type="match status" value="1"/>
</dbReference>
<keyword evidence="4 8" id="KW-0378">Hydrolase</keyword>
<evidence type="ECO:0000313" key="12">
    <source>
        <dbReference type="Proteomes" id="UP000288716"/>
    </source>
</evidence>
<dbReference type="EMBL" id="NCKV01060384">
    <property type="protein sequence ID" value="RWS00288.1"/>
    <property type="molecule type" value="Genomic_DNA"/>
</dbReference>
<evidence type="ECO:0000256" key="4">
    <source>
        <dbReference type="ARBA" id="ARBA00022801"/>
    </source>
</evidence>
<gene>
    <name evidence="11" type="ORF">B4U80_00693</name>
</gene>
<dbReference type="GO" id="GO:0004222">
    <property type="term" value="F:metalloendopeptidase activity"/>
    <property type="evidence" value="ECO:0007669"/>
    <property type="project" value="UniProtKB-UniRule"/>
</dbReference>
<dbReference type="AlphaFoldDB" id="A0A443QBE2"/>
<dbReference type="Pfam" id="PF01400">
    <property type="entry name" value="Astacin"/>
    <property type="match status" value="1"/>
</dbReference>
<feature type="non-terminal residue" evidence="11">
    <location>
        <position position="1"/>
    </location>
</feature>